<sequence length="114" mass="13114">MKSIVFPNLMAMRMQMTISPRQAQFPELRHNSDSSIDSQQTCSSTSVQLLKRVRQCSLTRKTNNSSGNEDFDDSDQDPDFDPDDGFGFKYKLARLFPKNIFSDEDDEDEHLLTL</sequence>
<feature type="compositionally biased region" description="Acidic residues" evidence="1">
    <location>
        <begin position="69"/>
        <end position="83"/>
    </location>
</feature>
<proteinExistence type="predicted"/>
<evidence type="ECO:0000313" key="2">
    <source>
        <dbReference type="RefSeq" id="XP_028131253.1"/>
    </source>
</evidence>
<name>A0A6P7FCY3_DIAVI</name>
<protein>
    <submittedName>
        <fullName evidence="2">Uncharacterized protein LOC114326963</fullName>
    </submittedName>
</protein>
<feature type="compositionally biased region" description="Polar residues" evidence="1">
    <location>
        <begin position="58"/>
        <end position="68"/>
    </location>
</feature>
<organism evidence="2">
    <name type="scientific">Diabrotica virgifera virgifera</name>
    <name type="common">western corn rootworm</name>
    <dbReference type="NCBI Taxonomy" id="50390"/>
    <lineage>
        <taxon>Eukaryota</taxon>
        <taxon>Metazoa</taxon>
        <taxon>Ecdysozoa</taxon>
        <taxon>Arthropoda</taxon>
        <taxon>Hexapoda</taxon>
        <taxon>Insecta</taxon>
        <taxon>Pterygota</taxon>
        <taxon>Neoptera</taxon>
        <taxon>Endopterygota</taxon>
        <taxon>Coleoptera</taxon>
        <taxon>Polyphaga</taxon>
        <taxon>Cucujiformia</taxon>
        <taxon>Chrysomeloidea</taxon>
        <taxon>Chrysomelidae</taxon>
        <taxon>Galerucinae</taxon>
        <taxon>Diabroticina</taxon>
        <taxon>Diabroticites</taxon>
        <taxon>Diabrotica</taxon>
    </lineage>
</organism>
<dbReference type="AlphaFoldDB" id="A0A6P7FCY3"/>
<feature type="region of interest" description="Disordered" evidence="1">
    <location>
        <begin position="58"/>
        <end position="83"/>
    </location>
</feature>
<dbReference type="RefSeq" id="XP_028131253.1">
    <property type="nucleotide sequence ID" value="XM_028275452.1"/>
</dbReference>
<gene>
    <name evidence="2" type="primary">LOC114326963</name>
</gene>
<dbReference type="InParanoid" id="A0A6P7FCY3"/>
<evidence type="ECO:0000256" key="1">
    <source>
        <dbReference type="SAM" id="MobiDB-lite"/>
    </source>
</evidence>
<accession>A0A6P7FCY3</accession>
<reference evidence="2" key="1">
    <citation type="submission" date="2025-08" db="UniProtKB">
        <authorList>
            <consortium name="RefSeq"/>
        </authorList>
    </citation>
    <scope>IDENTIFICATION</scope>
    <source>
        <tissue evidence="2">Whole insect</tissue>
    </source>
</reference>